<proteinExistence type="predicted"/>
<comment type="caution">
    <text evidence="4">The sequence shown here is derived from an EMBL/GenBank/DDBJ whole genome shotgun (WGS) entry which is preliminary data.</text>
</comment>
<keyword evidence="1" id="KW-0378">Hydrolase</keyword>
<dbReference type="SUPFAM" id="SSF49785">
    <property type="entry name" value="Galactose-binding domain-like"/>
    <property type="match status" value="1"/>
</dbReference>
<keyword evidence="5" id="KW-1185">Reference proteome</keyword>
<dbReference type="OrthoDB" id="2578740at2759"/>
<reference evidence="5" key="1">
    <citation type="submission" date="2019-06" db="EMBL/GenBank/DDBJ databases">
        <authorList>
            <person name="Broberg M."/>
        </authorList>
    </citation>
    <scope>NUCLEOTIDE SEQUENCE [LARGE SCALE GENOMIC DNA]</scope>
</reference>
<dbReference type="PANTHER" id="PTHR43056:SF10">
    <property type="entry name" value="COCE_NOND FAMILY, PUTATIVE (AFU_ORTHOLOGUE AFUA_7G00600)-RELATED"/>
    <property type="match status" value="1"/>
</dbReference>
<gene>
    <name evidence="4" type="ORF">CSOL1703_00007531</name>
</gene>
<reference evidence="4 5" key="2">
    <citation type="submission" date="2021-10" db="EMBL/GenBank/DDBJ databases">
        <authorList>
            <person name="Piombo E."/>
        </authorList>
    </citation>
    <scope>NUCLEOTIDE SEQUENCE [LARGE SCALE GENOMIC DNA]</scope>
</reference>
<dbReference type="InterPro" id="IPR050585">
    <property type="entry name" value="Xaa-Pro_dipeptidyl-ppase/CocE"/>
</dbReference>
<dbReference type="Pfam" id="PF02129">
    <property type="entry name" value="Peptidase_S15"/>
    <property type="match status" value="1"/>
</dbReference>
<feature type="region of interest" description="Disordered" evidence="2">
    <location>
        <begin position="1"/>
        <end position="39"/>
    </location>
</feature>
<evidence type="ECO:0000313" key="4">
    <source>
        <dbReference type="EMBL" id="CAH0057741.1"/>
    </source>
</evidence>
<dbReference type="InterPro" id="IPR000383">
    <property type="entry name" value="Xaa-Pro-like_dom"/>
</dbReference>
<dbReference type="Pfam" id="PF08530">
    <property type="entry name" value="PepX_C"/>
    <property type="match status" value="1"/>
</dbReference>
<dbReference type="Proteomes" id="UP000775872">
    <property type="component" value="Unassembled WGS sequence"/>
</dbReference>
<dbReference type="GO" id="GO:0008239">
    <property type="term" value="F:dipeptidyl-peptidase activity"/>
    <property type="evidence" value="ECO:0007669"/>
    <property type="project" value="InterPro"/>
</dbReference>
<evidence type="ECO:0000313" key="5">
    <source>
        <dbReference type="Proteomes" id="UP000775872"/>
    </source>
</evidence>
<dbReference type="InterPro" id="IPR005674">
    <property type="entry name" value="CocE/Ser_esterase"/>
</dbReference>
<evidence type="ECO:0000259" key="3">
    <source>
        <dbReference type="SMART" id="SM00939"/>
    </source>
</evidence>
<dbReference type="Gene3D" id="2.60.120.260">
    <property type="entry name" value="Galactose-binding domain-like"/>
    <property type="match status" value="1"/>
</dbReference>
<dbReference type="AlphaFoldDB" id="A0A9P0ENJ9"/>
<evidence type="ECO:0000256" key="2">
    <source>
        <dbReference type="SAM" id="MobiDB-lite"/>
    </source>
</evidence>
<organism evidence="4 5">
    <name type="scientific">Clonostachys solani</name>
    <dbReference type="NCBI Taxonomy" id="160281"/>
    <lineage>
        <taxon>Eukaryota</taxon>
        <taxon>Fungi</taxon>
        <taxon>Dikarya</taxon>
        <taxon>Ascomycota</taxon>
        <taxon>Pezizomycotina</taxon>
        <taxon>Sordariomycetes</taxon>
        <taxon>Hypocreomycetidae</taxon>
        <taxon>Hypocreales</taxon>
        <taxon>Bionectriaceae</taxon>
        <taxon>Clonostachys</taxon>
    </lineage>
</organism>
<dbReference type="PANTHER" id="PTHR43056">
    <property type="entry name" value="PEPTIDASE S9 PROLYL OLIGOPEPTIDASE"/>
    <property type="match status" value="1"/>
</dbReference>
<feature type="domain" description="Xaa-Pro dipeptidyl-peptidase C-terminal" evidence="3">
    <location>
        <begin position="320"/>
        <end position="583"/>
    </location>
</feature>
<dbReference type="InterPro" id="IPR029058">
    <property type="entry name" value="AB_hydrolase_fold"/>
</dbReference>
<feature type="compositionally biased region" description="Basic and acidic residues" evidence="2">
    <location>
        <begin position="12"/>
        <end position="26"/>
    </location>
</feature>
<dbReference type="SMART" id="SM00939">
    <property type="entry name" value="PepX_C"/>
    <property type="match status" value="1"/>
</dbReference>
<dbReference type="Gene3D" id="1.10.3020.20">
    <property type="match status" value="1"/>
</dbReference>
<dbReference type="EMBL" id="CABFOC020000074">
    <property type="protein sequence ID" value="CAH0057741.1"/>
    <property type="molecule type" value="Genomic_DNA"/>
</dbReference>
<dbReference type="Gene3D" id="3.40.50.1820">
    <property type="entry name" value="alpha/beta hydrolase"/>
    <property type="match status" value="1"/>
</dbReference>
<name>A0A9P0ENJ9_9HYPO</name>
<dbReference type="SUPFAM" id="SSF53474">
    <property type="entry name" value="alpha/beta-Hydrolases"/>
    <property type="match status" value="1"/>
</dbReference>
<dbReference type="InterPro" id="IPR013736">
    <property type="entry name" value="Xaa-Pro_dipept_C"/>
</dbReference>
<protein>
    <recommendedName>
        <fullName evidence="3">Xaa-Pro dipeptidyl-peptidase C-terminal domain-containing protein</fullName>
    </recommendedName>
</protein>
<dbReference type="NCBIfam" id="TIGR00976">
    <property type="entry name" value="CocE_NonD"/>
    <property type="match status" value="1"/>
</dbReference>
<accession>A0A9P0ENJ9</accession>
<dbReference type="InterPro" id="IPR008979">
    <property type="entry name" value="Galactose-bd-like_sf"/>
</dbReference>
<sequence length="587" mass="66082">MSSYKVGQIDVLHQDNIRPPHGEPRSPSRTILEPGHRRTEKNRPIVVETILESDQILTMRDGVTLRADVYRPVTNEKVPAIIMYGPYGKSGSGWFNIDKFAFRVGIPESKLSGYENFEGLDPAEWVPRQYAIVNVDARGINDSEGNVRWWGSGEGEDGHDTVEEIAKLPWCSGKVSMAGNSWLAACQWYTAAQQPPHLACIAPMEGISDPLRENLCRGGIPNTRFAAPLSASFIGRGQREDMPAMVAKYPDNNEYWDDRRAKMEDIKVPSYIVASYSTGLHTVGSFRGFEEMASKDKWISVHATQEWYDLYTKERTDDLQKFMDRYLKGIDNGWENTPRVRYAFICFNKDSEVNVPFTDLPWNLSSATENRLFLLADRKLLSTKASEPGQVTYQADAPSKLMGPDPDDPFFSYTFLQQTRLAGPSTAILYVSSPSSNDMDVHVQLRKADKNGEVLAYANIPLKDIGVSTVTDVPNTNVMKYLGPTGMLRASRRHVSEALSSRSRSWRTLSHSQVEPVAPGNVVRLEIQLWPTGMIFDAGERLLLYVSGHYMTLPEFETMPPYENPNRGEHIIHVGGEYDSSLMFYQV</sequence>
<evidence type="ECO:0000256" key="1">
    <source>
        <dbReference type="ARBA" id="ARBA00022801"/>
    </source>
</evidence>